<reference evidence="11" key="2">
    <citation type="journal article" date="2007" name="Science">
        <title>Draft genome sequence of the sexually transmitted pathogen Trichomonas vaginalis.</title>
        <authorList>
            <person name="Carlton J.M."/>
            <person name="Hirt R.P."/>
            <person name="Silva J.C."/>
            <person name="Delcher A.L."/>
            <person name="Schatz M."/>
            <person name="Zhao Q."/>
            <person name="Wortman J.R."/>
            <person name="Bidwell S.L."/>
            <person name="Alsmark U.C.M."/>
            <person name="Besteiro S."/>
            <person name="Sicheritz-Ponten T."/>
            <person name="Noel C.J."/>
            <person name="Dacks J.B."/>
            <person name="Foster P.G."/>
            <person name="Simillion C."/>
            <person name="Van de Peer Y."/>
            <person name="Miranda-Saavedra D."/>
            <person name="Barton G.J."/>
            <person name="Westrop G.D."/>
            <person name="Mueller S."/>
            <person name="Dessi D."/>
            <person name="Fiori P.L."/>
            <person name="Ren Q."/>
            <person name="Paulsen I."/>
            <person name="Zhang H."/>
            <person name="Bastida-Corcuera F.D."/>
            <person name="Simoes-Barbosa A."/>
            <person name="Brown M.T."/>
            <person name="Hayes R.D."/>
            <person name="Mukherjee M."/>
            <person name="Okumura C.Y."/>
            <person name="Schneider R."/>
            <person name="Smith A.J."/>
            <person name="Vanacova S."/>
            <person name="Villalvazo M."/>
            <person name="Haas B.J."/>
            <person name="Pertea M."/>
            <person name="Feldblyum T.V."/>
            <person name="Utterback T.R."/>
            <person name="Shu C.L."/>
            <person name="Osoegawa K."/>
            <person name="de Jong P.J."/>
            <person name="Hrdy I."/>
            <person name="Horvathova L."/>
            <person name="Zubacova Z."/>
            <person name="Dolezal P."/>
            <person name="Malik S.B."/>
            <person name="Logsdon J.M. Jr."/>
            <person name="Henze K."/>
            <person name="Gupta A."/>
            <person name="Wang C.C."/>
            <person name="Dunne R.L."/>
            <person name="Upcroft J.A."/>
            <person name="Upcroft P."/>
            <person name="White O."/>
            <person name="Salzberg S.L."/>
            <person name="Tang P."/>
            <person name="Chiu C.-H."/>
            <person name="Lee Y.-S."/>
            <person name="Embley T.M."/>
            <person name="Coombs G.H."/>
            <person name="Mottram J.C."/>
            <person name="Tachezy J."/>
            <person name="Fraser-Liggett C.M."/>
            <person name="Johnson P.J."/>
        </authorList>
    </citation>
    <scope>NUCLEOTIDE SEQUENCE [LARGE SCALE GENOMIC DNA]</scope>
    <source>
        <strain evidence="11">G3</strain>
    </source>
</reference>
<evidence type="ECO:0000256" key="7">
    <source>
        <dbReference type="ARBA" id="ARBA00023212"/>
    </source>
</evidence>
<dbReference type="VEuPathDB" id="TrichDB:TVAG_358840"/>
<keyword evidence="5" id="KW-0282">Flagellum</keyword>
<gene>
    <name evidence="11" type="ORF">TVAG_358840</name>
</gene>
<evidence type="ECO:0000256" key="6">
    <source>
        <dbReference type="ARBA" id="ARBA00023069"/>
    </source>
</evidence>
<keyword evidence="8" id="KW-0966">Cell projection</keyword>
<keyword evidence="9" id="KW-0175">Coiled coil</keyword>
<dbReference type="OrthoDB" id="313308at2759"/>
<dbReference type="GO" id="GO:0005929">
    <property type="term" value="C:cilium"/>
    <property type="evidence" value="ECO:0000318"/>
    <property type="project" value="GO_Central"/>
</dbReference>
<evidence type="ECO:0000256" key="1">
    <source>
        <dbReference type="ARBA" id="ARBA00004611"/>
    </source>
</evidence>
<keyword evidence="4" id="KW-0597">Phosphoprotein</keyword>
<reference evidence="11" key="1">
    <citation type="submission" date="2006-10" db="EMBL/GenBank/DDBJ databases">
        <authorList>
            <person name="Amadeo P."/>
            <person name="Zhao Q."/>
            <person name="Wortman J."/>
            <person name="Fraser-Liggett C."/>
            <person name="Carlton J."/>
        </authorList>
    </citation>
    <scope>NUCLEOTIDE SEQUENCE</scope>
    <source>
        <strain evidence="11">G3</strain>
    </source>
</reference>
<feature type="region of interest" description="Disordered" evidence="10">
    <location>
        <begin position="43"/>
        <end position="71"/>
    </location>
</feature>
<dbReference type="InParanoid" id="A2E887"/>
<dbReference type="eggNOG" id="ENOG502QQSZ">
    <property type="taxonomic scope" value="Eukaryota"/>
</dbReference>
<dbReference type="VEuPathDB" id="TrichDB:TVAGG3_1027290"/>
<evidence type="ECO:0000256" key="5">
    <source>
        <dbReference type="ARBA" id="ARBA00022846"/>
    </source>
</evidence>
<keyword evidence="3" id="KW-0963">Cytoplasm</keyword>
<keyword evidence="6" id="KW-0969">Cilium</keyword>
<proteinExistence type="inferred from homology"/>
<dbReference type="EMBL" id="DS113325">
    <property type="protein sequence ID" value="EAY11105.1"/>
    <property type="molecule type" value="Genomic_DNA"/>
</dbReference>
<evidence type="ECO:0000256" key="9">
    <source>
        <dbReference type="SAM" id="Coils"/>
    </source>
</evidence>
<dbReference type="KEGG" id="tva:4769056"/>
<keyword evidence="12" id="KW-1185">Reference proteome</keyword>
<accession>A2E887</accession>
<dbReference type="InterPro" id="IPR009290">
    <property type="entry name" value="Radial_spoke_3"/>
</dbReference>
<dbReference type="OMA" id="IKEPAPY"/>
<dbReference type="PANTHER" id="PTHR21648:SF0">
    <property type="entry name" value="RADIAL SPOKE HEAD PROTEIN 3 HOMOLOG"/>
    <property type="match status" value="1"/>
</dbReference>
<dbReference type="RefSeq" id="XP_001323328.1">
    <property type="nucleotide sequence ID" value="XM_001323293.1"/>
</dbReference>
<organism evidence="11 12">
    <name type="scientific">Trichomonas vaginalis (strain ATCC PRA-98 / G3)</name>
    <dbReference type="NCBI Taxonomy" id="412133"/>
    <lineage>
        <taxon>Eukaryota</taxon>
        <taxon>Metamonada</taxon>
        <taxon>Parabasalia</taxon>
        <taxon>Trichomonadida</taxon>
        <taxon>Trichomonadidae</taxon>
        <taxon>Trichomonas</taxon>
    </lineage>
</organism>
<protein>
    <submittedName>
        <fullName evidence="11">RRadial spoke protein, putative</fullName>
    </submittedName>
</protein>
<name>A2E887_TRIV3</name>
<feature type="coiled-coil region" evidence="9">
    <location>
        <begin position="186"/>
        <end position="237"/>
    </location>
</feature>
<evidence type="ECO:0000256" key="8">
    <source>
        <dbReference type="ARBA" id="ARBA00023273"/>
    </source>
</evidence>
<comment type="similarity">
    <text evidence="2">Belongs to the flagellar radial spoke RSP3 family.</text>
</comment>
<feature type="compositionally biased region" description="Basic and acidic residues" evidence="10">
    <location>
        <begin position="347"/>
        <end position="359"/>
    </location>
</feature>
<evidence type="ECO:0000256" key="4">
    <source>
        <dbReference type="ARBA" id="ARBA00022553"/>
    </source>
</evidence>
<sequence length="367" mass="42899">MLDSGFTFQASARAVEQRDRYRSTNAPNGPCLITVDPRVCRGSTYSRHKPVEQEAPKPKPKRKLASPRDRSLMAGIPNDTLVAAPQKENRIDLEIQTEPYLQEVVEKPVIVNQDTQTDEFLDRPETPPYIPPKNGIDIEIQVVESDLFDFDFEVKPIVATIVSKTLEQAFLEVHEEEELIAIRRHKEAIEHNRNVELADVQRLEEAEKRKFEEKQHRLEEREKIEREQKELREKIAARGYAEFFASDLISSAITTLERRGFFYDEVERDIETNFMPWLAKAMLESGETRDLQEAIVDQVNNETIRVEEKMCSEIRKNLDAQDNDEVERRDRMKRLMLIEDIMAHKIKEANKGKEKKEEKHDEEEDKE</sequence>
<evidence type="ECO:0000256" key="10">
    <source>
        <dbReference type="SAM" id="MobiDB-lite"/>
    </source>
</evidence>
<dbReference type="PANTHER" id="PTHR21648">
    <property type="entry name" value="FLAGELLAR RADIAL SPOKE PROTEIN 3"/>
    <property type="match status" value="1"/>
</dbReference>
<dbReference type="Proteomes" id="UP000001542">
    <property type="component" value="Unassembled WGS sequence"/>
</dbReference>
<dbReference type="SMR" id="A2E887"/>
<feature type="region of interest" description="Disordered" evidence="10">
    <location>
        <begin position="347"/>
        <end position="367"/>
    </location>
</feature>
<evidence type="ECO:0000256" key="3">
    <source>
        <dbReference type="ARBA" id="ARBA00022490"/>
    </source>
</evidence>
<dbReference type="Pfam" id="PF06098">
    <property type="entry name" value="Radial_spoke_3"/>
    <property type="match status" value="1"/>
</dbReference>
<evidence type="ECO:0000313" key="12">
    <source>
        <dbReference type="Proteomes" id="UP000001542"/>
    </source>
</evidence>
<dbReference type="STRING" id="5722.A2E887"/>
<keyword evidence="7" id="KW-0206">Cytoskeleton</keyword>
<evidence type="ECO:0000256" key="2">
    <source>
        <dbReference type="ARBA" id="ARBA00006737"/>
    </source>
</evidence>
<dbReference type="AlphaFoldDB" id="A2E887"/>
<evidence type="ECO:0000313" key="11">
    <source>
        <dbReference type="EMBL" id="EAY11105.1"/>
    </source>
</evidence>
<comment type="subcellular location">
    <subcellularLocation>
        <location evidence="1">Cytoplasm</location>
        <location evidence="1">Cytoskeleton</location>
        <location evidence="1">Flagellum axoneme</location>
    </subcellularLocation>
</comment>